<dbReference type="InterPro" id="IPR011600">
    <property type="entry name" value="Pept_C14_caspase"/>
</dbReference>
<name>A0ABP9CHV7_9ACTN</name>
<dbReference type="SUPFAM" id="SSF52129">
    <property type="entry name" value="Caspase-like"/>
    <property type="match status" value="1"/>
</dbReference>
<dbReference type="NCBIfam" id="NF047832">
    <property type="entry name" value="caspase_w_EACC1"/>
    <property type="match status" value="1"/>
</dbReference>
<evidence type="ECO:0000313" key="3">
    <source>
        <dbReference type="EMBL" id="GAA4811607.1"/>
    </source>
</evidence>
<organism evidence="3 4">
    <name type="scientific">Streptomyces ziwulingensis</name>
    <dbReference type="NCBI Taxonomy" id="1045501"/>
    <lineage>
        <taxon>Bacteria</taxon>
        <taxon>Bacillati</taxon>
        <taxon>Actinomycetota</taxon>
        <taxon>Actinomycetes</taxon>
        <taxon>Kitasatosporales</taxon>
        <taxon>Streptomycetaceae</taxon>
        <taxon>Streptomyces</taxon>
    </lineage>
</organism>
<gene>
    <name evidence="3" type="ORF">GCM10023220_48330</name>
</gene>
<protein>
    <recommendedName>
        <fullName evidence="2">Peptidase C14 caspase domain-containing protein</fullName>
    </recommendedName>
</protein>
<accession>A0ABP9CHV7</accession>
<dbReference type="Pfam" id="PF00656">
    <property type="entry name" value="Peptidase_C14"/>
    <property type="match status" value="1"/>
</dbReference>
<feature type="domain" description="Peptidase C14 caspase" evidence="2">
    <location>
        <begin position="10"/>
        <end position="219"/>
    </location>
</feature>
<evidence type="ECO:0000256" key="1">
    <source>
        <dbReference type="SAM" id="MobiDB-lite"/>
    </source>
</evidence>
<dbReference type="Gene3D" id="3.40.50.1460">
    <property type="match status" value="1"/>
</dbReference>
<dbReference type="RefSeq" id="WP_345622191.1">
    <property type="nucleotide sequence ID" value="NZ_BAABIG010000052.1"/>
</dbReference>
<proteinExistence type="predicted"/>
<feature type="compositionally biased region" description="Low complexity" evidence="1">
    <location>
        <begin position="246"/>
        <end position="258"/>
    </location>
</feature>
<reference evidence="4" key="1">
    <citation type="journal article" date="2019" name="Int. J. Syst. Evol. Microbiol.">
        <title>The Global Catalogue of Microorganisms (GCM) 10K type strain sequencing project: providing services to taxonomists for standard genome sequencing and annotation.</title>
        <authorList>
            <consortium name="The Broad Institute Genomics Platform"/>
            <consortium name="The Broad Institute Genome Sequencing Center for Infectious Disease"/>
            <person name="Wu L."/>
            <person name="Ma J."/>
        </authorList>
    </citation>
    <scope>NUCLEOTIDE SEQUENCE [LARGE SCALE GENOMIC DNA]</scope>
    <source>
        <strain evidence="4">JCM 18081</strain>
    </source>
</reference>
<evidence type="ECO:0000259" key="2">
    <source>
        <dbReference type="Pfam" id="PF00656"/>
    </source>
</evidence>
<dbReference type="EMBL" id="BAABIG010000052">
    <property type="protein sequence ID" value="GAA4811607.1"/>
    <property type="molecule type" value="Genomic_DNA"/>
</dbReference>
<evidence type="ECO:0000313" key="4">
    <source>
        <dbReference type="Proteomes" id="UP001501265"/>
    </source>
</evidence>
<comment type="caution">
    <text evidence="3">The sequence shown here is derived from an EMBL/GenBank/DDBJ whole genome shotgun (WGS) entry which is preliminary data.</text>
</comment>
<feature type="region of interest" description="Disordered" evidence="1">
    <location>
        <begin position="246"/>
        <end position="285"/>
    </location>
</feature>
<dbReference type="Proteomes" id="UP001501265">
    <property type="component" value="Unassembled WGS sequence"/>
</dbReference>
<keyword evidence="4" id="KW-1185">Reference proteome</keyword>
<sequence>MHQADPRASRAVLIGVGGYQELSRLPTVGPGARRLKRLLTDPALWGLPDKHCVVLSDPVSSDQVLKAVRAAARAATDTLVVYFAGHGTLAADGDLCLMLPKAPADGLYGVVRYRDLREILLSDRRARNQVMVLDCCHSGAVVTGYMGPGSMAELADRTVIDRTYLMTACTKYESSYAPPDESYPAFTGELIRTLERGVPGAPDPMPMADVFAPVREALRAKNRPDPQDRATGLGHEIALLRNRAAGPTPAGVRAAAPARPAPPGPPVSDRRHGHRMRSPRGPLGPWRLPRRGTRWRWAALVAVVVPAAAMTSVWLEHTPDTGSRFGDHRDADPCALTSPAALERFGPAEQDAAYGNFDRCDVLVRRPGGDEVDVLVDLDSGQEPVTAAARTEGRVKVVEKPAESDACVRLLLPADDDDVTVAVVSKTEDDESAPLCEIADAAADHAVAVLNKGKLPRRTTAFPEDSTFHSDACALLDAEALEAVPGVDASAPTPDFGNWNCKFWSTTSHLQVDLRFDRGPSPTAADGTPTRIRGRQAFVQPEADGENTVRVRVVQRTYSAGPQRSLAETLDVTVRGDGDQPVDRLRTLATRLADSAAAELPTPR</sequence>
<dbReference type="InterPro" id="IPR029030">
    <property type="entry name" value="Caspase-like_dom_sf"/>
</dbReference>